<dbReference type="GO" id="GO:0005886">
    <property type="term" value="C:plasma membrane"/>
    <property type="evidence" value="ECO:0007669"/>
    <property type="project" value="TreeGrafter"/>
</dbReference>
<gene>
    <name evidence="10" type="ORF">M0R45_005845</name>
</gene>
<evidence type="ECO:0000256" key="1">
    <source>
        <dbReference type="ARBA" id="ARBA00004141"/>
    </source>
</evidence>
<evidence type="ECO:0000256" key="2">
    <source>
        <dbReference type="ARBA" id="ARBA00022692"/>
    </source>
</evidence>
<feature type="compositionally biased region" description="Basic and acidic residues" evidence="7">
    <location>
        <begin position="14"/>
        <end position="32"/>
    </location>
</feature>
<evidence type="ECO:0000313" key="10">
    <source>
        <dbReference type="EMBL" id="KAK9950351.1"/>
    </source>
</evidence>
<reference evidence="10 11" key="1">
    <citation type="journal article" date="2023" name="G3 (Bethesda)">
        <title>A chromosome-length genome assembly and annotation of blackberry (Rubus argutus, cv. 'Hillquist').</title>
        <authorList>
            <person name="Bruna T."/>
            <person name="Aryal R."/>
            <person name="Dudchenko O."/>
            <person name="Sargent D.J."/>
            <person name="Mead D."/>
            <person name="Buti M."/>
            <person name="Cavallini A."/>
            <person name="Hytonen T."/>
            <person name="Andres J."/>
            <person name="Pham M."/>
            <person name="Weisz D."/>
            <person name="Mascagni F."/>
            <person name="Usai G."/>
            <person name="Natali L."/>
            <person name="Bassil N."/>
            <person name="Fernandez G.E."/>
            <person name="Lomsadze A."/>
            <person name="Armour M."/>
            <person name="Olukolu B."/>
            <person name="Poorten T."/>
            <person name="Britton C."/>
            <person name="Davik J."/>
            <person name="Ashrafi H."/>
            <person name="Aiden E.L."/>
            <person name="Borodovsky M."/>
            <person name="Worthington M."/>
        </authorList>
    </citation>
    <scope>NUCLEOTIDE SEQUENCE [LARGE SCALE GENOMIC DNA]</scope>
    <source>
        <strain evidence="10">PI 553951</strain>
    </source>
</reference>
<comment type="caution">
    <text evidence="10">The sequence shown here is derived from an EMBL/GenBank/DDBJ whole genome shotgun (WGS) entry which is preliminary data.</text>
</comment>
<evidence type="ECO:0000256" key="4">
    <source>
        <dbReference type="ARBA" id="ARBA00022989"/>
    </source>
</evidence>
<keyword evidence="2 8" id="KW-0812">Transmembrane</keyword>
<organism evidence="10 11">
    <name type="scientific">Rubus argutus</name>
    <name type="common">Southern blackberry</name>
    <dbReference type="NCBI Taxonomy" id="59490"/>
    <lineage>
        <taxon>Eukaryota</taxon>
        <taxon>Viridiplantae</taxon>
        <taxon>Streptophyta</taxon>
        <taxon>Embryophyta</taxon>
        <taxon>Tracheophyta</taxon>
        <taxon>Spermatophyta</taxon>
        <taxon>Magnoliopsida</taxon>
        <taxon>eudicotyledons</taxon>
        <taxon>Gunneridae</taxon>
        <taxon>Pentapetalae</taxon>
        <taxon>rosids</taxon>
        <taxon>fabids</taxon>
        <taxon>Rosales</taxon>
        <taxon>Rosaceae</taxon>
        <taxon>Rosoideae</taxon>
        <taxon>Rosoideae incertae sedis</taxon>
        <taxon>Rubus</taxon>
    </lineage>
</organism>
<keyword evidence="3" id="KW-0677">Repeat</keyword>
<sequence>MDAFRTKGASQGQEHGDRKVQKNEVGKDTHSEEDKEVKNVLLLVATLIATVSFAAGFTMPGGYQSEKGPNQGFAVLIRNAAFKAFVVTNTIAMIMSSGTVLTYLFMAILPLKRKKLHNLQFQIDSTFIALIAMVIAFITGTYAVLGSSSRLAIAVCVLGCYLFILMIRVLQDDA</sequence>
<protein>
    <recommendedName>
        <fullName evidence="9">PGG domain-containing protein</fullName>
    </recommendedName>
</protein>
<dbReference type="PANTHER" id="PTHR24186">
    <property type="entry name" value="PROTEIN PHOSPHATASE 1 REGULATORY SUBUNIT"/>
    <property type="match status" value="1"/>
</dbReference>
<evidence type="ECO:0000256" key="8">
    <source>
        <dbReference type="SAM" id="Phobius"/>
    </source>
</evidence>
<dbReference type="PANTHER" id="PTHR24186:SF50">
    <property type="entry name" value="ANKYRIN REPEAT-CONTAINING PROTEIN ITN1-LIKE ISOFORM X1"/>
    <property type="match status" value="1"/>
</dbReference>
<dbReference type="EMBL" id="JBEDUW010000001">
    <property type="protein sequence ID" value="KAK9950351.1"/>
    <property type="molecule type" value="Genomic_DNA"/>
</dbReference>
<feature type="transmembrane region" description="Helical" evidence="8">
    <location>
        <begin position="127"/>
        <end position="145"/>
    </location>
</feature>
<feature type="transmembrane region" description="Helical" evidence="8">
    <location>
        <begin position="80"/>
        <end position="106"/>
    </location>
</feature>
<feature type="domain" description="PGG" evidence="9">
    <location>
        <begin position="33"/>
        <end position="144"/>
    </location>
</feature>
<dbReference type="AlphaFoldDB" id="A0AAW1YPB8"/>
<name>A0AAW1YPB8_RUBAR</name>
<keyword evidence="4 8" id="KW-1133">Transmembrane helix</keyword>
<keyword evidence="5" id="KW-0040">ANK repeat</keyword>
<dbReference type="Pfam" id="PF13962">
    <property type="entry name" value="PGG"/>
    <property type="match status" value="1"/>
</dbReference>
<evidence type="ECO:0000256" key="3">
    <source>
        <dbReference type="ARBA" id="ARBA00022737"/>
    </source>
</evidence>
<evidence type="ECO:0000256" key="5">
    <source>
        <dbReference type="ARBA" id="ARBA00023043"/>
    </source>
</evidence>
<keyword evidence="6 8" id="KW-0472">Membrane</keyword>
<dbReference type="InterPro" id="IPR026961">
    <property type="entry name" value="PGG_dom"/>
</dbReference>
<accession>A0AAW1YPB8</accession>
<dbReference type="Proteomes" id="UP001457282">
    <property type="component" value="Unassembled WGS sequence"/>
</dbReference>
<comment type="subcellular location">
    <subcellularLocation>
        <location evidence="1">Membrane</location>
        <topology evidence="1">Multi-pass membrane protein</topology>
    </subcellularLocation>
</comment>
<evidence type="ECO:0000256" key="6">
    <source>
        <dbReference type="ARBA" id="ARBA00023136"/>
    </source>
</evidence>
<feature type="transmembrane region" description="Helical" evidence="8">
    <location>
        <begin position="151"/>
        <end position="170"/>
    </location>
</feature>
<evidence type="ECO:0000313" key="11">
    <source>
        <dbReference type="Proteomes" id="UP001457282"/>
    </source>
</evidence>
<keyword evidence="11" id="KW-1185">Reference proteome</keyword>
<evidence type="ECO:0000259" key="9">
    <source>
        <dbReference type="Pfam" id="PF13962"/>
    </source>
</evidence>
<feature type="transmembrane region" description="Helical" evidence="8">
    <location>
        <begin position="40"/>
        <end position="60"/>
    </location>
</feature>
<proteinExistence type="predicted"/>
<evidence type="ECO:0000256" key="7">
    <source>
        <dbReference type="SAM" id="MobiDB-lite"/>
    </source>
</evidence>
<feature type="region of interest" description="Disordered" evidence="7">
    <location>
        <begin position="1"/>
        <end position="32"/>
    </location>
</feature>